<dbReference type="Pfam" id="PF00196">
    <property type="entry name" value="GerE"/>
    <property type="match status" value="1"/>
</dbReference>
<evidence type="ECO:0000256" key="4">
    <source>
        <dbReference type="ARBA" id="ARBA00023163"/>
    </source>
</evidence>
<accession>A0A399PZZ4</accession>
<evidence type="ECO:0000256" key="5">
    <source>
        <dbReference type="PROSITE-ProRule" id="PRU00169"/>
    </source>
</evidence>
<dbReference type="PROSITE" id="PS50110">
    <property type="entry name" value="RESPONSE_REGULATORY"/>
    <property type="match status" value="1"/>
</dbReference>
<evidence type="ECO:0000313" key="9">
    <source>
        <dbReference type="Proteomes" id="UP000265361"/>
    </source>
</evidence>
<dbReference type="GO" id="GO:0000160">
    <property type="term" value="P:phosphorelay signal transduction system"/>
    <property type="evidence" value="ECO:0007669"/>
    <property type="project" value="InterPro"/>
</dbReference>
<dbReference type="PANTHER" id="PTHR43214:SF24">
    <property type="entry name" value="TRANSCRIPTIONAL REGULATORY PROTEIN NARL-RELATED"/>
    <property type="match status" value="1"/>
</dbReference>
<dbReference type="InterPro" id="IPR011006">
    <property type="entry name" value="CheY-like_superfamily"/>
</dbReference>
<evidence type="ECO:0000256" key="2">
    <source>
        <dbReference type="ARBA" id="ARBA00023015"/>
    </source>
</evidence>
<dbReference type="AlphaFoldDB" id="A0A399PZZ4"/>
<evidence type="ECO:0000256" key="1">
    <source>
        <dbReference type="ARBA" id="ARBA00022553"/>
    </source>
</evidence>
<feature type="domain" description="Response regulatory" evidence="7">
    <location>
        <begin position="6"/>
        <end position="122"/>
    </location>
</feature>
<evidence type="ECO:0000256" key="3">
    <source>
        <dbReference type="ARBA" id="ARBA00023125"/>
    </source>
</evidence>
<dbReference type="CDD" id="cd06170">
    <property type="entry name" value="LuxR_C_like"/>
    <property type="match status" value="1"/>
</dbReference>
<dbReference type="GO" id="GO:0003677">
    <property type="term" value="F:DNA binding"/>
    <property type="evidence" value="ECO:0007669"/>
    <property type="project" value="UniProtKB-KW"/>
</dbReference>
<dbReference type="InterPro" id="IPR039420">
    <property type="entry name" value="WalR-like"/>
</dbReference>
<keyword evidence="1 5" id="KW-0597">Phosphoprotein</keyword>
<dbReference type="InterPro" id="IPR016032">
    <property type="entry name" value="Sig_transdc_resp-reg_C-effctor"/>
</dbReference>
<keyword evidence="4" id="KW-0804">Transcription</keyword>
<dbReference type="GO" id="GO:0006355">
    <property type="term" value="P:regulation of DNA-templated transcription"/>
    <property type="evidence" value="ECO:0007669"/>
    <property type="project" value="InterPro"/>
</dbReference>
<reference evidence="8 9" key="1">
    <citation type="submission" date="2018-08" db="EMBL/GenBank/DDBJ databases">
        <title>Genome Sequence of Clavibacter michiganensis Subspecies type strains, and the Atypical Peach-Colored Strains Isolated from Tomato.</title>
        <authorList>
            <person name="Osdaghi E."/>
            <person name="Portier P."/>
            <person name="Briand M."/>
            <person name="Jacques M.-A."/>
        </authorList>
    </citation>
    <scope>NUCLEOTIDE SEQUENCE [LARGE SCALE GENOMIC DNA]</scope>
    <source>
        <strain evidence="8 9">CFBP 7577</strain>
    </source>
</reference>
<dbReference type="SUPFAM" id="SSF46894">
    <property type="entry name" value="C-terminal effector domain of the bipartite response regulators"/>
    <property type="match status" value="1"/>
</dbReference>
<evidence type="ECO:0000259" key="6">
    <source>
        <dbReference type="PROSITE" id="PS50043"/>
    </source>
</evidence>
<evidence type="ECO:0000259" key="7">
    <source>
        <dbReference type="PROSITE" id="PS50110"/>
    </source>
</evidence>
<organism evidence="8 9">
    <name type="scientific">Clavibacter nebraskensis</name>
    <dbReference type="NCBI Taxonomy" id="31963"/>
    <lineage>
        <taxon>Bacteria</taxon>
        <taxon>Bacillati</taxon>
        <taxon>Actinomycetota</taxon>
        <taxon>Actinomycetes</taxon>
        <taxon>Micrococcales</taxon>
        <taxon>Microbacteriaceae</taxon>
        <taxon>Clavibacter</taxon>
    </lineage>
</organism>
<dbReference type="SMART" id="SM00421">
    <property type="entry name" value="HTH_LUXR"/>
    <property type="match status" value="1"/>
</dbReference>
<sequence>MTNHGLTFWDLDHELVRRGIADVIEREADLEVVGEAGTVRDAVARVEATRPDVVVLDVRLPDGSGVDACRRIRSRHPDLPCLMLTAFDDDSALEAAVLAGAQGWLLKDIRGAGLVDAIRRVAAGGQLMDREVVRRARDRILAPATPASEPRLTLREGQILALITEGLTNRQIGERLGLAEKTVKNYVSGLLEKIGVERRTQAAVYGMTHPRRPSV</sequence>
<dbReference type="Gene3D" id="3.40.50.2300">
    <property type="match status" value="1"/>
</dbReference>
<feature type="modified residue" description="4-aspartylphosphate" evidence="5">
    <location>
        <position position="57"/>
    </location>
</feature>
<keyword evidence="2" id="KW-0805">Transcription regulation</keyword>
<dbReference type="CDD" id="cd17535">
    <property type="entry name" value="REC_NarL-like"/>
    <property type="match status" value="1"/>
</dbReference>
<dbReference type="Proteomes" id="UP000265361">
    <property type="component" value="Unassembled WGS sequence"/>
</dbReference>
<evidence type="ECO:0000313" key="8">
    <source>
        <dbReference type="EMBL" id="RIJ12176.1"/>
    </source>
</evidence>
<feature type="domain" description="HTH luxR-type" evidence="6">
    <location>
        <begin position="145"/>
        <end position="210"/>
    </location>
</feature>
<protein>
    <submittedName>
        <fullName evidence="8">DNA-binding response regulator</fullName>
    </submittedName>
</protein>
<keyword evidence="3 8" id="KW-0238">DNA-binding</keyword>
<dbReference type="InterPro" id="IPR000792">
    <property type="entry name" value="Tscrpt_reg_LuxR_C"/>
</dbReference>
<dbReference type="PRINTS" id="PR00038">
    <property type="entry name" value="HTHLUXR"/>
</dbReference>
<dbReference type="InterPro" id="IPR058245">
    <property type="entry name" value="NreC/VraR/RcsB-like_REC"/>
</dbReference>
<dbReference type="SMART" id="SM00448">
    <property type="entry name" value="REC"/>
    <property type="match status" value="1"/>
</dbReference>
<dbReference type="Pfam" id="PF00072">
    <property type="entry name" value="Response_reg"/>
    <property type="match status" value="1"/>
</dbReference>
<dbReference type="EMBL" id="QWED01000215">
    <property type="protein sequence ID" value="RIJ12176.1"/>
    <property type="molecule type" value="Genomic_DNA"/>
</dbReference>
<dbReference type="PROSITE" id="PS50043">
    <property type="entry name" value="HTH_LUXR_2"/>
    <property type="match status" value="1"/>
</dbReference>
<proteinExistence type="predicted"/>
<comment type="caution">
    <text evidence="8">The sequence shown here is derived from an EMBL/GenBank/DDBJ whole genome shotgun (WGS) entry which is preliminary data.</text>
</comment>
<dbReference type="InterPro" id="IPR001789">
    <property type="entry name" value="Sig_transdc_resp-reg_receiver"/>
</dbReference>
<name>A0A399PZZ4_9MICO</name>
<dbReference type="PANTHER" id="PTHR43214">
    <property type="entry name" value="TWO-COMPONENT RESPONSE REGULATOR"/>
    <property type="match status" value="1"/>
</dbReference>
<gene>
    <name evidence="8" type="ORF">DZF97_08235</name>
</gene>
<dbReference type="SUPFAM" id="SSF52172">
    <property type="entry name" value="CheY-like"/>
    <property type="match status" value="1"/>
</dbReference>